<organism evidence="2 3">
    <name type="scientific">Monosporascus ibericus</name>
    <dbReference type="NCBI Taxonomy" id="155417"/>
    <lineage>
        <taxon>Eukaryota</taxon>
        <taxon>Fungi</taxon>
        <taxon>Dikarya</taxon>
        <taxon>Ascomycota</taxon>
        <taxon>Pezizomycotina</taxon>
        <taxon>Sordariomycetes</taxon>
        <taxon>Xylariomycetidae</taxon>
        <taxon>Xylariales</taxon>
        <taxon>Xylariales incertae sedis</taxon>
        <taxon>Monosporascus</taxon>
    </lineage>
</organism>
<evidence type="ECO:0000256" key="1">
    <source>
        <dbReference type="SAM" id="MobiDB-lite"/>
    </source>
</evidence>
<gene>
    <name evidence="2" type="ORF">DL764_008924</name>
</gene>
<dbReference type="STRING" id="155417.A0A4Q4SW92"/>
<dbReference type="OrthoDB" id="420564at2759"/>
<feature type="compositionally biased region" description="Basic and acidic residues" evidence="1">
    <location>
        <begin position="200"/>
        <end position="213"/>
    </location>
</feature>
<evidence type="ECO:0000313" key="3">
    <source>
        <dbReference type="Proteomes" id="UP000293360"/>
    </source>
</evidence>
<reference evidence="2 3" key="1">
    <citation type="submission" date="2018-06" db="EMBL/GenBank/DDBJ databases">
        <title>Complete Genomes of Monosporascus.</title>
        <authorList>
            <person name="Robinson A.J."/>
            <person name="Natvig D.O."/>
        </authorList>
    </citation>
    <scope>NUCLEOTIDE SEQUENCE [LARGE SCALE GENOMIC DNA]</scope>
    <source>
        <strain evidence="2 3">CBS 110550</strain>
    </source>
</reference>
<feature type="region of interest" description="Disordered" evidence="1">
    <location>
        <begin position="200"/>
        <end position="235"/>
    </location>
</feature>
<dbReference type="Proteomes" id="UP000293360">
    <property type="component" value="Unassembled WGS sequence"/>
</dbReference>
<sequence>METTSRSSGNSSSTARVQVGDKEYVIDVEKIPYFESFLKFQQNAGQNTESLPTHNDVPFFDVINNGTHDGFRQFFRRMPTQLSDYHVLCETLEFLAVDVLGGRNLHAIMQDMRKAKSDWDREERREIKGLKTVARDSAFRLMYVFLLGEFGDDVKDSNMAFNITLFVVSHPSIFRYRTRKMIRAAFEERFCMSDKQRRGLDKWPIDDSSSKESQEEDSTTTSEESDDFDFDSDWS</sequence>
<evidence type="ECO:0000313" key="2">
    <source>
        <dbReference type="EMBL" id="RYO86982.1"/>
    </source>
</evidence>
<accession>A0A4Q4SW92</accession>
<feature type="compositionally biased region" description="Acidic residues" evidence="1">
    <location>
        <begin position="214"/>
        <end position="235"/>
    </location>
</feature>
<name>A0A4Q4SW92_9PEZI</name>
<protein>
    <submittedName>
        <fullName evidence="2">Uncharacterized protein</fullName>
    </submittedName>
</protein>
<keyword evidence="3" id="KW-1185">Reference proteome</keyword>
<proteinExistence type="predicted"/>
<dbReference type="AlphaFoldDB" id="A0A4Q4SW92"/>
<comment type="caution">
    <text evidence="2">The sequence shown here is derived from an EMBL/GenBank/DDBJ whole genome shotgun (WGS) entry which is preliminary data.</text>
</comment>
<dbReference type="EMBL" id="QJNU01000761">
    <property type="protein sequence ID" value="RYO86982.1"/>
    <property type="molecule type" value="Genomic_DNA"/>
</dbReference>